<organism evidence="1 2">
    <name type="scientific">Parascaris equorum</name>
    <name type="common">Equine roundworm</name>
    <dbReference type="NCBI Taxonomy" id="6256"/>
    <lineage>
        <taxon>Eukaryota</taxon>
        <taxon>Metazoa</taxon>
        <taxon>Ecdysozoa</taxon>
        <taxon>Nematoda</taxon>
        <taxon>Chromadorea</taxon>
        <taxon>Rhabditida</taxon>
        <taxon>Spirurina</taxon>
        <taxon>Ascaridomorpha</taxon>
        <taxon>Ascaridoidea</taxon>
        <taxon>Ascarididae</taxon>
        <taxon>Parascaris</taxon>
    </lineage>
</organism>
<accession>A0A914RMK5</accession>
<reference evidence="2" key="1">
    <citation type="submission" date="2022-11" db="UniProtKB">
        <authorList>
            <consortium name="WormBaseParasite"/>
        </authorList>
    </citation>
    <scope>IDENTIFICATION</scope>
</reference>
<protein>
    <submittedName>
        <fullName evidence="2">Uncharacterized protein</fullName>
    </submittedName>
</protein>
<keyword evidence="1" id="KW-1185">Reference proteome</keyword>
<evidence type="ECO:0000313" key="2">
    <source>
        <dbReference type="WBParaSite" id="PEQ_0000773901-mRNA-1"/>
    </source>
</evidence>
<proteinExistence type="predicted"/>
<name>A0A914RMK5_PAREQ</name>
<dbReference type="Proteomes" id="UP000887564">
    <property type="component" value="Unplaced"/>
</dbReference>
<dbReference type="AlphaFoldDB" id="A0A914RMK5"/>
<dbReference type="WBParaSite" id="PEQ_0000773901-mRNA-1">
    <property type="protein sequence ID" value="PEQ_0000773901-mRNA-1"/>
    <property type="gene ID" value="PEQ_0000773901"/>
</dbReference>
<sequence length="83" mass="9872">MRQVRSMQRIDLYDCQNITKDAIKRFKLKLPIVTHKICMEGEGSPIEWNSSYERGETLPFVWSRSLYEVVSVDVVLFYDVHYI</sequence>
<evidence type="ECO:0000313" key="1">
    <source>
        <dbReference type="Proteomes" id="UP000887564"/>
    </source>
</evidence>